<dbReference type="GO" id="GO:0005737">
    <property type="term" value="C:cytoplasm"/>
    <property type="evidence" value="ECO:0007669"/>
    <property type="project" value="UniProtKB-SubCell"/>
</dbReference>
<evidence type="ECO:0000256" key="9">
    <source>
        <dbReference type="PIRNR" id="PIRNR006171"/>
    </source>
</evidence>
<evidence type="ECO:0000256" key="7">
    <source>
        <dbReference type="ARBA" id="ARBA00023159"/>
    </source>
</evidence>
<dbReference type="OrthoDB" id="7187989at2"/>
<dbReference type="InterPro" id="IPR011006">
    <property type="entry name" value="CheY-like_superfamily"/>
</dbReference>
<organism evidence="13 14">
    <name type="scientific">Agrococcus jenensis</name>
    <dbReference type="NCBI Taxonomy" id="46353"/>
    <lineage>
        <taxon>Bacteria</taxon>
        <taxon>Bacillati</taxon>
        <taxon>Actinomycetota</taxon>
        <taxon>Actinomycetes</taxon>
        <taxon>Micrococcales</taxon>
        <taxon>Microbacteriaceae</taxon>
        <taxon>Agrococcus</taxon>
    </lineage>
</organism>
<evidence type="ECO:0000256" key="1">
    <source>
        <dbReference type="ARBA" id="ARBA00004496"/>
    </source>
</evidence>
<keyword evidence="8 9" id="KW-0804">Transcription</keyword>
<dbReference type="PROSITE" id="PS50110">
    <property type="entry name" value="RESPONSE_REGULATORY"/>
    <property type="match status" value="1"/>
</dbReference>
<gene>
    <name evidence="13" type="ORF">EDD26_0223</name>
</gene>
<keyword evidence="6 9" id="KW-0238">DNA-binding</keyword>
<evidence type="ECO:0000259" key="12">
    <source>
        <dbReference type="PROSITE" id="PS50110"/>
    </source>
</evidence>
<accession>A0A3N2AQ86</accession>
<keyword evidence="14" id="KW-1185">Reference proteome</keyword>
<evidence type="ECO:0000256" key="3">
    <source>
        <dbReference type="ARBA" id="ARBA00022553"/>
    </source>
</evidence>
<evidence type="ECO:0000256" key="8">
    <source>
        <dbReference type="ARBA" id="ARBA00023163"/>
    </source>
</evidence>
<proteinExistence type="predicted"/>
<comment type="caution">
    <text evidence="13">The sequence shown here is derived from an EMBL/GenBank/DDBJ whole genome shotgun (WGS) entry which is preliminary data.</text>
</comment>
<dbReference type="SMART" id="SM00448">
    <property type="entry name" value="REC"/>
    <property type="match status" value="1"/>
</dbReference>
<evidence type="ECO:0000313" key="13">
    <source>
        <dbReference type="EMBL" id="ROR64872.1"/>
    </source>
</evidence>
<keyword evidence="3 10" id="KW-0597">Phosphoprotein</keyword>
<dbReference type="PIRSF" id="PIRSF006171">
    <property type="entry name" value="RR_citrat_malat"/>
    <property type="match status" value="1"/>
</dbReference>
<sequence>MIRVLIVEDERGTAAAHVAYVQRCEGFEVAGVAHSAAAALQAMREAAAAGVPMQLVLLDMQLPDGHGLDVCRRMRAEGHLVDVIAVTAERGLETVRDAIAVGVVQYLIKPFAFAALAERLQRYRDYRERVDGTGRITQQEVDRAIAALRTTNAPGLAKGLSGDTLDAVAALLADGAARSATEVAAALGLSRVTARRYLEHLAASGDVERSPRYGAKGRPELEYSRPA</sequence>
<keyword evidence="2 9" id="KW-0963">Cytoplasm</keyword>
<evidence type="ECO:0000256" key="4">
    <source>
        <dbReference type="ARBA" id="ARBA00023012"/>
    </source>
</evidence>
<dbReference type="InterPro" id="IPR036388">
    <property type="entry name" value="WH-like_DNA-bd_sf"/>
</dbReference>
<evidence type="ECO:0000256" key="11">
    <source>
        <dbReference type="SAM" id="MobiDB-lite"/>
    </source>
</evidence>
<feature type="region of interest" description="Disordered" evidence="11">
    <location>
        <begin position="207"/>
        <end position="227"/>
    </location>
</feature>
<keyword evidence="5 9" id="KW-0805">Transcription regulation</keyword>
<dbReference type="InterPro" id="IPR006793">
    <property type="entry name" value="FaeA"/>
</dbReference>
<evidence type="ECO:0000256" key="6">
    <source>
        <dbReference type="ARBA" id="ARBA00023125"/>
    </source>
</evidence>
<feature type="modified residue" description="4-aspartylphosphate" evidence="10">
    <location>
        <position position="59"/>
    </location>
</feature>
<evidence type="ECO:0000256" key="10">
    <source>
        <dbReference type="PROSITE-ProRule" id="PRU00169"/>
    </source>
</evidence>
<dbReference type="InterPro" id="IPR001789">
    <property type="entry name" value="Sig_transdc_resp-reg_receiver"/>
</dbReference>
<dbReference type="InterPro" id="IPR051271">
    <property type="entry name" value="2C-system_Tx_regulators"/>
</dbReference>
<dbReference type="Proteomes" id="UP000275456">
    <property type="component" value="Unassembled WGS sequence"/>
</dbReference>
<evidence type="ECO:0000256" key="2">
    <source>
        <dbReference type="ARBA" id="ARBA00022490"/>
    </source>
</evidence>
<dbReference type="RefSeq" id="WP_123696026.1">
    <property type="nucleotide sequence ID" value="NZ_RKHJ01000001.1"/>
</dbReference>
<feature type="domain" description="Response regulatory" evidence="12">
    <location>
        <begin position="3"/>
        <end position="124"/>
    </location>
</feature>
<keyword evidence="4 9" id="KW-0902">Two-component regulatory system</keyword>
<name>A0A3N2AQ86_9MICO</name>
<dbReference type="InterPro" id="IPR024187">
    <property type="entry name" value="Sig_transdc_resp-reg_cit/mal"/>
</dbReference>
<dbReference type="EMBL" id="RKHJ01000001">
    <property type="protein sequence ID" value="ROR64872.1"/>
    <property type="molecule type" value="Genomic_DNA"/>
</dbReference>
<comment type="subcellular location">
    <subcellularLocation>
        <location evidence="1 9">Cytoplasm</location>
    </subcellularLocation>
</comment>
<keyword evidence="7 9" id="KW-0010">Activator</keyword>
<reference evidence="13 14" key="1">
    <citation type="submission" date="2018-11" db="EMBL/GenBank/DDBJ databases">
        <title>Sequencing the genomes of 1000 actinobacteria strains.</title>
        <authorList>
            <person name="Klenk H.-P."/>
        </authorList>
    </citation>
    <scope>NUCLEOTIDE SEQUENCE [LARGE SCALE GENOMIC DNA]</scope>
    <source>
        <strain evidence="13 14">DSM 9580</strain>
    </source>
</reference>
<dbReference type="Pfam" id="PF04703">
    <property type="entry name" value="FaeA"/>
    <property type="match status" value="1"/>
</dbReference>
<dbReference type="Gene3D" id="1.10.10.10">
    <property type="entry name" value="Winged helix-like DNA-binding domain superfamily/Winged helix DNA-binding domain"/>
    <property type="match status" value="1"/>
</dbReference>
<dbReference type="GO" id="GO:0003700">
    <property type="term" value="F:DNA-binding transcription factor activity"/>
    <property type="evidence" value="ECO:0007669"/>
    <property type="project" value="InterPro"/>
</dbReference>
<evidence type="ECO:0000313" key="14">
    <source>
        <dbReference type="Proteomes" id="UP000275456"/>
    </source>
</evidence>
<dbReference type="PANTHER" id="PTHR45526:SF1">
    <property type="entry name" value="TRANSCRIPTIONAL REGULATORY PROTEIN DCUR-RELATED"/>
    <property type="match status" value="1"/>
</dbReference>
<dbReference type="PANTHER" id="PTHR45526">
    <property type="entry name" value="TRANSCRIPTIONAL REGULATORY PROTEIN DPIA"/>
    <property type="match status" value="1"/>
</dbReference>
<dbReference type="AlphaFoldDB" id="A0A3N2AQ86"/>
<dbReference type="Gene3D" id="3.40.50.2300">
    <property type="match status" value="1"/>
</dbReference>
<evidence type="ECO:0000256" key="5">
    <source>
        <dbReference type="ARBA" id="ARBA00023015"/>
    </source>
</evidence>
<dbReference type="InterPro" id="IPR036390">
    <property type="entry name" value="WH_DNA-bd_sf"/>
</dbReference>
<dbReference type="SUPFAM" id="SSF52172">
    <property type="entry name" value="CheY-like"/>
    <property type="match status" value="1"/>
</dbReference>
<dbReference type="SUPFAM" id="SSF46785">
    <property type="entry name" value="Winged helix' DNA-binding domain"/>
    <property type="match status" value="1"/>
</dbReference>
<dbReference type="Pfam" id="PF00072">
    <property type="entry name" value="Response_reg"/>
    <property type="match status" value="1"/>
</dbReference>
<dbReference type="GO" id="GO:0003677">
    <property type="term" value="F:DNA binding"/>
    <property type="evidence" value="ECO:0007669"/>
    <property type="project" value="UniProtKB-KW"/>
</dbReference>
<protein>
    <recommendedName>
        <fullName evidence="9">Transcriptional regulatory protein</fullName>
    </recommendedName>
</protein>
<dbReference type="GO" id="GO:0000156">
    <property type="term" value="F:phosphorelay response regulator activity"/>
    <property type="evidence" value="ECO:0007669"/>
    <property type="project" value="TreeGrafter"/>
</dbReference>